<dbReference type="InterPro" id="IPR011050">
    <property type="entry name" value="Pectin_lyase_fold/virulence"/>
</dbReference>
<dbReference type="InterPro" id="IPR012334">
    <property type="entry name" value="Pectin_lyas_fold"/>
</dbReference>
<dbReference type="RefSeq" id="WP_011939465.1">
    <property type="nucleotide sequence ID" value="NC_009483.1"/>
</dbReference>
<dbReference type="SMART" id="SM00912">
    <property type="entry name" value="Haemagg_act"/>
    <property type="match status" value="1"/>
</dbReference>
<protein>
    <submittedName>
        <fullName evidence="2">Filamentous hemagglutinin family outer membrane protein</fullName>
    </submittedName>
</protein>
<reference evidence="2 3" key="1">
    <citation type="submission" date="2007-05" db="EMBL/GenBank/DDBJ databases">
        <title>Complete sequence of Geobacter uraniireducens Rf4.</title>
        <authorList>
            <consortium name="US DOE Joint Genome Institute"/>
            <person name="Copeland A."/>
            <person name="Lucas S."/>
            <person name="Lapidus A."/>
            <person name="Barry K."/>
            <person name="Detter J.C."/>
            <person name="Glavina del Rio T."/>
            <person name="Hammon N."/>
            <person name="Israni S."/>
            <person name="Dalin E."/>
            <person name="Tice H."/>
            <person name="Pitluck S."/>
            <person name="Chertkov O."/>
            <person name="Brettin T."/>
            <person name="Bruce D."/>
            <person name="Han C."/>
            <person name="Schmutz J."/>
            <person name="Larimer F."/>
            <person name="Land M."/>
            <person name="Hauser L."/>
            <person name="Kyrpides N."/>
            <person name="Mikhailova N."/>
            <person name="Shelobolina E."/>
            <person name="Aklujkar M."/>
            <person name="Lovley D."/>
            <person name="Richardson P."/>
        </authorList>
    </citation>
    <scope>NUCLEOTIDE SEQUENCE [LARGE SCALE GENOMIC DNA]</scope>
    <source>
        <strain evidence="2 3">Rf4</strain>
    </source>
</reference>
<keyword evidence="3" id="KW-1185">Reference proteome</keyword>
<dbReference type="InterPro" id="IPR050909">
    <property type="entry name" value="Bact_Autotransporter_VF"/>
</dbReference>
<feature type="domain" description="Filamentous haemagglutinin FhaB/tRNA nuclease CdiA-like TPS" evidence="1">
    <location>
        <begin position="40"/>
        <end position="158"/>
    </location>
</feature>
<proteinExistence type="predicted"/>
<dbReference type="HOGENOM" id="CLU_000163_1_0_7"/>
<dbReference type="KEGG" id="gur:Gura_2610"/>
<dbReference type="Pfam" id="PF05860">
    <property type="entry name" value="TPS"/>
    <property type="match status" value="1"/>
</dbReference>
<dbReference type="SUPFAM" id="SSF51126">
    <property type="entry name" value="Pectin lyase-like"/>
    <property type="match status" value="1"/>
</dbReference>
<dbReference type="PANTHER" id="PTHR12338">
    <property type="entry name" value="AUTOTRANSPORTER"/>
    <property type="match status" value="1"/>
</dbReference>
<dbReference type="InterPro" id="IPR021026">
    <property type="entry name" value="Filamn_hemagglutn_DUF3739"/>
</dbReference>
<dbReference type="STRING" id="351605.Gura_2610"/>
<dbReference type="NCBIfam" id="TIGR01901">
    <property type="entry name" value="adhes_NPXG"/>
    <property type="match status" value="1"/>
</dbReference>
<evidence type="ECO:0000313" key="3">
    <source>
        <dbReference type="Proteomes" id="UP000006695"/>
    </source>
</evidence>
<sequence>MVRRLIALVLVMETIVSPAVTLAGNLAGYYGKFALPQVAPTALPQVKPDATPVGIKGIAPDPTNPNKLIIQQNLPRAVVDWSSFNIGTDAWVHFDQQKNSSWAVLNRIHDKDPSQIYGKLTADGKVFLLNQNGILFGLGSQINVQSLTASSLNIKDDDFLNGILHFKAENYNGRTDNNGYDAVNNLPGAVSNHGSISAGNLGEAFLIGPNVENNGTIITPQGQAALVAGTDVELANDTSPDTTRSALFVRFNQDQNQNLREAVNLENGQILADNGVAGMYGGVVRQQGLIRSVTAFKRNGQIELFASDRVVTGEKSQTITPLPDSEADAKEKFNEQTPLQGGQITVSGLQVNDPQLPNVFHQGAVNVIEHHGTMEAPSGRITLNASNRVYLDNGSTTSVSGLWNDMDAKDRQLSVQFSSVVLKDEQQQKYGPLKGKTITIDTLTGSAIGDISGALYGLDRTARQRSTAGGKITINAASGDTIVREGATVAFAGGGFRYRAGSVESTKLVSGLTIYDISKAPGNITYDRVLGSTASSFSNATPVYVEGSNAGSLLVNARQVVLDGKLDGSVQRGLYQTKNAEPTNSQGNVKARGWVEPVGGTLTIGTSPGDDSNVKSKDLTLTSVAMKADTTMLDNTFTADTQLDHLHPSELSTNKLGTAGLSLLNIYTNGSFILEKDAGLELRPASYLNADGTKGTSGLSVVARRIEIDGDITVPGGNVTLKTMDNKTTFDSDNPDHPLVSKIYLADGSRISVAGERVDNYPANGAAGDMPRIAHTGGGVIDIKDKTDSGLGVTIREGAVVDVSGGYLIDQKGKVTGGNAGTLTLQGSTLVADGDLRGYALPGMKGGTISMHAGEVAVTPAADPDLQSLQRNLQSGDTTLPVDIQGKLTFAGNRLANTGFTNIELKSKDDLTILNGIDLAPSKTRLAMPTPGMAVDTAGTELTTRPADGELFPGGLALADYLGTTSLSLTANARFEGTRDDDAQGNMVNEPNPKAKLTVAPGATIETIAPNGMISLTAPNVVVHGTLNAPAGRITVTANEGDLEIKGKLLADGFAKPYLSTLAGKADTGYLPLSGGTISLDASKGDLNLSSGSLVSVAGIAPVKTFVTAVNGMRTSTLMAGAPGEVILAAVGDLRLDGKLIGSAGSKEGIKGGGLSITSRDSVNPLSLSADQIKGFTDDGFDAFTFTSLNGLNFTGFDVSKYSKGLSISRSLTLDAPKITGSGKDAVYFIAPWIRLIDSNPSTVPVTTGAAETATLNLTGDWLDVEGKIALDGFAATNLNAKHDLRLADSASGTVWNGSLAVPGDLTIKAERIYPMMHPFDAASPAQGMVSSDFTINVEGKFTTLAAPVVSTPVYSAGGSLTINAKKGIEHNGFIAAPLGTISLNNAPAYAATSRVYLAPGSTLTTAGTAPVAYGFVDADGVMRFMDKKSGLESKGTIVTAAPEKSITINGKEVIVREQATIDVSGGGSVYATTFMPGIEGTVNPITAKGILNNQKTRPDRYVIVPDNSVQLPGFTYTYTDVDGKVKSKPFCAVHLAAIRLSDGSYLNEGTYSLLPEQYAFLPGALILTDLGSTVMPGRQFVTTEGYPVAAGYETVVGTGISSPVFKGYAVRSAADVLREGNFTPGAYLTGDVATKPSATEFSGGDAGTITLLGGTTILNGTLKADAVAGSSGGVVDLSGKNVTVQADTVPLDKGFNFASPVPAGLAGTLQLAASTLGKGLKEVRLGSIDAANTANSTVTVTVKQGTTLEAETVTLTAKDAITIEKDAQVKAKITGTPASTADGGGTVNLVSQNKIVVEAGGQVQATDTVSLETKQVELQGDSPLVADNGKLILKGDKLSFVAEDYKSGSSATAFYLTDALWKRLTVASERNTHPFTDVTLKSSDITFYGDFTESATKALTIDAGRIAKTGGTGAVSLTAPVITLLNSGAKYTGAASAATGQLSLTATDSMTIGKGDGMLDGFSKVDLKSTNDMTLKGVGSLTTNGADLNMTTARLTAAPNVEWGTVTDANGALLAPTYQAANFKIDAGSGTFTLASSGAQAGQDTALGGAIHITAGSIESSGLIDLPAGRVKLEATGTGTDDGIKLRSGAAIRARGHDYKPNADGTTDSESAGRIELRSAGVMTLEKDAKIDVSAPGAGDAGTVAIIADKREADLSGELLGMSNGGKGGSLTLDTCQLATFSALNDKVAAGGFTEELNIRSRNGDVTVAADDRVKAHLFRVAADAGNVTVAGTVDASGNQGGTVALNAGKDLSLSGTIGAQATAANGTGGDVSLGTAGGVLNLAGGSIDVSGAGKGGSVSLRAPAAAFDSSRVNTSNLNVTVKGASSKTAEAVQVVNPQNAGTITSDDLTSWNTAIAALMESQTVSAGQFDLRPGIEVRSSGSLTLNTPWDLTFWRFGAAGQPGVLTLRAAGNLNINNSLTDSPTAKSALPGTNGGAASWGIRLVAGADLNAADPMAVKPDKGILTIADKQSVYSEKAPVSFASGGNTVIGTISASSMINNDLKYNIGTYGGTIQGNVEGDLVMNKSGVIQSATGDIAISVTRDFNLFEPGGLLGSIRTTGEQTTPAGNYWDYAGGGDISLTAGRDIKGGVAPAAWYYMNKVGIGTTAQYFLSASFKINGKNEPVRGLATMAGGTLEVISGGDFNSQAGTFGSGDLLLHTGGNLNGRFLTRQGNAELRSLGNFGTAQTTDSYGRLSTPVETVIEAFATKADVSAQGNVTLGSVVNPTVVINNGGNDYRWNLLYSSDSKVRLHAKNGDVAISGLTSGNYYSIFNALWKARILPPTLEIAAGRNINLGNNLALAPSAQGGLTLIAGGDIRGVNHGDTGNTKISMSDIDPETVYNAHTNTNPDAIPKESTFFDSHSHNTDPEWESERQQHPSPITITAGGDIKNLQLFLPKQAQISAGRDVRDIYLVGQNHSASDMTAIQAGRDIFFSSLSGSDNSSTGIELGGSGTLLVQAGHNIDLGTTRGLQTYGGAFNQNLGAKGSDLLIAAGFADVTGQFDSMKNTAVEIQQLKAQANFEKEHDNLEKFEELYAAADQRLADERTAVAAYYALNADPANDGGNINMTSSQISTNSGADDIYILAREAVNVGKSTINLDKKKKEENLKNTGIFTAKGGNINIYAGGDVNVNEARVMTFDGGDINVWSEKGSINAGRGSKAAISADPPKLVLKDGTGALDPEGKIPAEYMLVFSPPAVGSGIRTLSYTPGTQQGDVNLSATKGSIDAGEAGIAGGIVVVDTPNLVNAGNIAASVGSVVGATAADSGVSIGALAGAGGLADSGKMIEQTNSLGAGKDKTAASGNQAVEDFVAKWLDVKVISFDSSFDDADDKRDTENKQQ</sequence>
<evidence type="ECO:0000259" key="1">
    <source>
        <dbReference type="SMART" id="SM00912"/>
    </source>
</evidence>
<name>A5G4R9_GEOUR</name>
<gene>
    <name evidence="2" type="ordered locus">Gura_2610</name>
</gene>
<evidence type="ECO:0000313" key="2">
    <source>
        <dbReference type="EMBL" id="ABQ26787.1"/>
    </source>
</evidence>
<dbReference type="PANTHER" id="PTHR12338:SF5">
    <property type="entry name" value="ANTIGEN 43-RELATED"/>
    <property type="match status" value="1"/>
</dbReference>
<dbReference type="Proteomes" id="UP000006695">
    <property type="component" value="Chromosome"/>
</dbReference>
<dbReference type="InterPro" id="IPR008638">
    <property type="entry name" value="FhaB/CdiA-like_TPS"/>
</dbReference>
<dbReference type="Gene3D" id="2.160.20.10">
    <property type="entry name" value="Single-stranded right-handed beta-helix, Pectin lyase-like"/>
    <property type="match status" value="4"/>
</dbReference>
<accession>A5G4R9</accession>
<organism evidence="2 3">
    <name type="scientific">Geotalea uraniireducens (strain Rf4)</name>
    <name type="common">Geobacter uraniireducens</name>
    <dbReference type="NCBI Taxonomy" id="351605"/>
    <lineage>
        <taxon>Bacteria</taxon>
        <taxon>Pseudomonadati</taxon>
        <taxon>Thermodesulfobacteriota</taxon>
        <taxon>Desulfuromonadia</taxon>
        <taxon>Geobacterales</taxon>
        <taxon>Geobacteraceae</taxon>
        <taxon>Geotalea</taxon>
    </lineage>
</organism>
<dbReference type="Pfam" id="PF12545">
    <property type="entry name" value="DUF3739"/>
    <property type="match status" value="1"/>
</dbReference>
<dbReference type="EMBL" id="CP000698">
    <property type="protein sequence ID" value="ABQ26787.1"/>
    <property type="molecule type" value="Genomic_DNA"/>
</dbReference>